<dbReference type="EC" id="3.1.3.7" evidence="3"/>
<evidence type="ECO:0000313" key="3">
    <source>
        <dbReference type="EMBL" id="MBM7555388.1"/>
    </source>
</evidence>
<dbReference type="PANTHER" id="PTHR47618:SF1">
    <property type="entry name" value="BIFUNCTIONAL OLIGORIBONUCLEASE AND PAP PHOSPHATASE NRNA"/>
    <property type="match status" value="1"/>
</dbReference>
<sequence length="328" mass="37092">MKKMNKNNDLDSIINIIENNDRFLVTSHVNPDGDNIGSILALKIFLEQLGKKVEVVLDDEVPDCFSFLSYSQDIKEYNPELEIDFDVLFTLDSGDWERISDVADLVDKQVIVNIDHHADNTLYGDYNLVTDAAATAELIYQLIIELDKSKLNQDLATAIATALITDTGSFRYSNTRPETHQIMADLLDFDVDVNYITRQIFENNTYQSLMLKAKVLETLEVDETAKIAWVKIPEHFLEEVGATWEDAEGIVGYPRSLQGVEVAVLFKEYRPQEIKVSLRSNEYFAVDKVAHQFDGGGHAKAAGCLLECGLEEAEEKVIEAVKEEIRKY</sequence>
<dbReference type="SUPFAM" id="SSF64182">
    <property type="entry name" value="DHH phosphoesterases"/>
    <property type="match status" value="1"/>
</dbReference>
<comment type="caution">
    <text evidence="3">The sequence shown here is derived from an EMBL/GenBank/DDBJ whole genome shotgun (WGS) entry which is preliminary data.</text>
</comment>
<keyword evidence="4" id="KW-1185">Reference proteome</keyword>
<dbReference type="Pfam" id="PF02272">
    <property type="entry name" value="DHHA1"/>
    <property type="match status" value="1"/>
</dbReference>
<keyword evidence="3" id="KW-0378">Hydrolase</keyword>
<dbReference type="InterPro" id="IPR003156">
    <property type="entry name" value="DHHA1_dom"/>
</dbReference>
<evidence type="ECO:0000259" key="1">
    <source>
        <dbReference type="Pfam" id="PF01368"/>
    </source>
</evidence>
<dbReference type="EMBL" id="JAFBDQ010000001">
    <property type="protein sequence ID" value="MBM7555388.1"/>
    <property type="molecule type" value="Genomic_DNA"/>
</dbReference>
<protein>
    <submittedName>
        <fullName evidence="3">Phosphoesterase RecJ-like protein</fullName>
        <ecNumber evidence="3">3.1.13.3</ecNumber>
        <ecNumber evidence="3">3.1.3.7</ecNumber>
    </submittedName>
</protein>
<dbReference type="EC" id="3.1.13.3" evidence="3"/>
<dbReference type="AlphaFoldDB" id="A0A938XN57"/>
<feature type="domain" description="DHHA1" evidence="2">
    <location>
        <begin position="239"/>
        <end position="326"/>
    </location>
</feature>
<evidence type="ECO:0000259" key="2">
    <source>
        <dbReference type="Pfam" id="PF02272"/>
    </source>
</evidence>
<reference evidence="3" key="1">
    <citation type="submission" date="2021-01" db="EMBL/GenBank/DDBJ databases">
        <title>Genomic Encyclopedia of Type Strains, Phase IV (KMG-IV): sequencing the most valuable type-strain genomes for metagenomic binning, comparative biology and taxonomic classification.</title>
        <authorList>
            <person name="Goeker M."/>
        </authorList>
    </citation>
    <scope>NUCLEOTIDE SEQUENCE</scope>
    <source>
        <strain evidence="3">DSM 23230</strain>
    </source>
</reference>
<dbReference type="Gene3D" id="3.90.1640.10">
    <property type="entry name" value="inorganic pyrophosphatase (n-terminal core)"/>
    <property type="match status" value="1"/>
</dbReference>
<proteinExistence type="predicted"/>
<dbReference type="Proteomes" id="UP000774000">
    <property type="component" value="Unassembled WGS sequence"/>
</dbReference>
<dbReference type="Pfam" id="PF01368">
    <property type="entry name" value="DHH"/>
    <property type="match status" value="1"/>
</dbReference>
<organism evidence="3 4">
    <name type="scientific">Halanaerobacter jeridensis</name>
    <dbReference type="NCBI Taxonomy" id="706427"/>
    <lineage>
        <taxon>Bacteria</taxon>
        <taxon>Bacillati</taxon>
        <taxon>Bacillota</taxon>
        <taxon>Clostridia</taxon>
        <taxon>Halanaerobiales</taxon>
        <taxon>Halobacteroidaceae</taxon>
        <taxon>Halanaerobacter</taxon>
    </lineage>
</organism>
<feature type="domain" description="DDH" evidence="1">
    <location>
        <begin position="23"/>
        <end position="162"/>
    </location>
</feature>
<dbReference type="InterPro" id="IPR001667">
    <property type="entry name" value="DDH_dom"/>
</dbReference>
<dbReference type="InterPro" id="IPR038763">
    <property type="entry name" value="DHH_sf"/>
</dbReference>
<dbReference type="InterPro" id="IPR051319">
    <property type="entry name" value="Oligoribo/pAp-PDE_c-di-AMP_PDE"/>
</dbReference>
<evidence type="ECO:0000313" key="4">
    <source>
        <dbReference type="Proteomes" id="UP000774000"/>
    </source>
</evidence>
<dbReference type="PANTHER" id="PTHR47618">
    <property type="entry name" value="BIFUNCTIONAL OLIGORIBONUCLEASE AND PAP PHOSPHATASE NRNA"/>
    <property type="match status" value="1"/>
</dbReference>
<gene>
    <name evidence="3" type="ORF">JOC47_000212</name>
</gene>
<name>A0A938XN57_9FIRM</name>
<accession>A0A938XN57</accession>
<dbReference type="GO" id="GO:0003676">
    <property type="term" value="F:nucleic acid binding"/>
    <property type="evidence" value="ECO:0007669"/>
    <property type="project" value="InterPro"/>
</dbReference>
<dbReference type="GO" id="GO:0008441">
    <property type="term" value="F:3'(2'),5'-bisphosphate nucleotidase activity"/>
    <property type="evidence" value="ECO:0007669"/>
    <property type="project" value="UniProtKB-EC"/>
</dbReference>
<dbReference type="Gene3D" id="3.10.310.30">
    <property type="match status" value="1"/>
</dbReference>